<feature type="coiled-coil region" evidence="1">
    <location>
        <begin position="185"/>
        <end position="212"/>
    </location>
</feature>
<evidence type="ECO:0000313" key="4">
    <source>
        <dbReference type="Proteomes" id="UP001595637"/>
    </source>
</evidence>
<protein>
    <submittedName>
        <fullName evidence="3">YkyA family protein</fullName>
    </submittedName>
</protein>
<dbReference type="EMBL" id="JBHRVQ010000001">
    <property type="protein sequence ID" value="MFC3388049.1"/>
    <property type="molecule type" value="Genomic_DNA"/>
</dbReference>
<dbReference type="InterPro" id="IPR036785">
    <property type="entry name" value="YkyA-like_sf"/>
</dbReference>
<evidence type="ECO:0000256" key="2">
    <source>
        <dbReference type="SAM" id="SignalP"/>
    </source>
</evidence>
<dbReference type="SUPFAM" id="SSF140423">
    <property type="entry name" value="MW0975(SA0943)-like"/>
    <property type="match status" value="1"/>
</dbReference>
<accession>A0ABV7N380</accession>
<evidence type="ECO:0000256" key="1">
    <source>
        <dbReference type="SAM" id="Coils"/>
    </source>
</evidence>
<feature type="signal peptide" evidence="2">
    <location>
        <begin position="1"/>
        <end position="21"/>
    </location>
</feature>
<feature type="coiled-coil region" evidence="1">
    <location>
        <begin position="19"/>
        <end position="53"/>
    </location>
</feature>
<feature type="chain" id="PRO_5045337255" evidence="2">
    <location>
        <begin position="22"/>
        <end position="212"/>
    </location>
</feature>
<comment type="caution">
    <text evidence="3">The sequence shown here is derived from an EMBL/GenBank/DDBJ whole genome shotgun (WGS) entry which is preliminary data.</text>
</comment>
<dbReference type="InterPro" id="IPR019454">
    <property type="entry name" value="Lipoprot_YkyA-like"/>
</dbReference>
<evidence type="ECO:0000313" key="3">
    <source>
        <dbReference type="EMBL" id="MFC3388049.1"/>
    </source>
</evidence>
<keyword evidence="4" id="KW-1185">Reference proteome</keyword>
<dbReference type="Proteomes" id="UP001595637">
    <property type="component" value="Unassembled WGS sequence"/>
</dbReference>
<sequence length="212" mass="23278">MGMRKINILSGAALSILLLSACNNDIDSIEQALEETEETQESAVSDLQQLVELESQLQDAFNTDISEDEDLSSFADGSATVFNNIDERKQKLENLESLSNEFSEQREKFAEIDVQSVSGETVNSVADRLGSLSGSVDEFTSAYDVDLDQQADYFESLGQDDATYETFENGIESVNESRETTQSLLVDVDTELADLQSLKDELSSQLDAAANE</sequence>
<keyword evidence="1" id="KW-0175">Coiled coil</keyword>
<dbReference type="Pfam" id="PF10368">
    <property type="entry name" value="YkyA"/>
    <property type="match status" value="1"/>
</dbReference>
<dbReference type="RefSeq" id="WP_380652919.1">
    <property type="nucleotide sequence ID" value="NZ_JBHRVQ010000001.1"/>
</dbReference>
<dbReference type="PROSITE" id="PS51257">
    <property type="entry name" value="PROKAR_LIPOPROTEIN"/>
    <property type="match status" value="1"/>
</dbReference>
<proteinExistence type="predicted"/>
<reference evidence="4" key="1">
    <citation type="journal article" date="2019" name="Int. J. Syst. Evol. Microbiol.">
        <title>The Global Catalogue of Microorganisms (GCM) 10K type strain sequencing project: providing services to taxonomists for standard genome sequencing and annotation.</title>
        <authorList>
            <consortium name="The Broad Institute Genomics Platform"/>
            <consortium name="The Broad Institute Genome Sequencing Center for Infectious Disease"/>
            <person name="Wu L."/>
            <person name="Ma J."/>
        </authorList>
    </citation>
    <scope>NUCLEOTIDE SEQUENCE [LARGE SCALE GENOMIC DNA]</scope>
    <source>
        <strain evidence="4">CCM 7756</strain>
    </source>
</reference>
<name>A0ABV7N380_9STAP</name>
<keyword evidence="2" id="KW-0732">Signal</keyword>
<organism evidence="3 4">
    <name type="scientific">Salinicoccus sesuvii</name>
    <dbReference type="NCBI Taxonomy" id="868281"/>
    <lineage>
        <taxon>Bacteria</taxon>
        <taxon>Bacillati</taxon>
        <taxon>Bacillota</taxon>
        <taxon>Bacilli</taxon>
        <taxon>Bacillales</taxon>
        <taxon>Staphylococcaceae</taxon>
        <taxon>Salinicoccus</taxon>
    </lineage>
</organism>
<gene>
    <name evidence="3" type="ORF">ACFOEO_05610</name>
</gene>
<dbReference type="Gene3D" id="1.20.120.570">
    <property type="entry name" value="YkyA-like"/>
    <property type="match status" value="1"/>
</dbReference>